<dbReference type="HAMAP" id="MF_00233">
    <property type="entry name" value="LolB"/>
    <property type="match status" value="1"/>
</dbReference>
<gene>
    <name evidence="13" type="primary">lolB</name>
    <name evidence="15" type="ORF">RO21_01275</name>
</gene>
<evidence type="ECO:0000256" key="6">
    <source>
        <dbReference type="ARBA" id="ARBA00022729"/>
    </source>
</evidence>
<dbReference type="GO" id="GO:0015031">
    <property type="term" value="P:protein transport"/>
    <property type="evidence" value="ECO:0007669"/>
    <property type="project" value="UniProtKB-KW"/>
</dbReference>
<dbReference type="SUPFAM" id="SSF89392">
    <property type="entry name" value="Prokaryotic lipoproteins and lipoprotein localization factors"/>
    <property type="match status" value="1"/>
</dbReference>
<name>A0A0J5P9H4_9PAST</name>
<keyword evidence="11 13" id="KW-0998">Cell outer membrane</keyword>
<keyword evidence="8 13" id="KW-0472">Membrane</keyword>
<keyword evidence="6 13" id="KW-0732">Signal</keyword>
<reference evidence="15 16" key="1">
    <citation type="submission" date="2014-12" db="EMBL/GenBank/DDBJ databases">
        <title>Reclassification of Actinobacillus muris as Muribacter muris.</title>
        <authorList>
            <person name="Christensen H."/>
            <person name="Nicklas W."/>
            <person name="Bisgaard M."/>
        </authorList>
    </citation>
    <scope>NUCLEOTIDE SEQUENCE [LARGE SCALE GENOMIC DNA]</scope>
    <source>
        <strain evidence="15 16">Ackerman80-443D</strain>
    </source>
</reference>
<organism evidence="15 16">
    <name type="scientific">Muribacter muris</name>
    <dbReference type="NCBI Taxonomy" id="67855"/>
    <lineage>
        <taxon>Bacteria</taxon>
        <taxon>Pseudomonadati</taxon>
        <taxon>Pseudomonadota</taxon>
        <taxon>Gammaproteobacteria</taxon>
        <taxon>Pasteurellales</taxon>
        <taxon>Pasteurellaceae</taxon>
        <taxon>Muribacter</taxon>
    </lineage>
</organism>
<dbReference type="AlphaFoldDB" id="A0A0J5P9H4"/>
<evidence type="ECO:0000256" key="7">
    <source>
        <dbReference type="ARBA" id="ARBA00022927"/>
    </source>
</evidence>
<dbReference type="PROSITE" id="PS51257">
    <property type="entry name" value="PROKAR_LIPOPROTEIN"/>
    <property type="match status" value="1"/>
</dbReference>
<dbReference type="RefSeq" id="WP_047975992.1">
    <property type="nucleotide sequence ID" value="NZ_JWIZ01000005.1"/>
</dbReference>
<keyword evidence="10 13" id="KW-0143">Chaperone</keyword>
<evidence type="ECO:0000256" key="1">
    <source>
        <dbReference type="ARBA" id="ARBA00004459"/>
    </source>
</evidence>
<dbReference type="NCBIfam" id="TIGR00548">
    <property type="entry name" value="lolB"/>
    <property type="match status" value="1"/>
</dbReference>
<evidence type="ECO:0000256" key="2">
    <source>
        <dbReference type="ARBA" id="ARBA00009696"/>
    </source>
</evidence>
<keyword evidence="9 13" id="KW-0564">Palmitate</keyword>
<sequence length="210" mass="24179">MNAFKTLLLCAVPLALAGCSSILNEPTEVALPTQQIPHDDAQWQQHLTKLKQITAFSAKGQFGYISPEERFSSHFDWQYKNPTTFSFTMSSNLSSKSLKLQRNPRGLTISDSEGNSRTEQDMDSLMKEIIGVAFPIDQFAYWIKGLPELDKPYVVNEKRQLAQFRYPLNDSIWTVNYIEYHEDRQPNLPKLIVLENGTQTLKIRLTEWSY</sequence>
<feature type="chain" id="PRO_5008841392" description="Outer-membrane lipoprotein LolB" evidence="14">
    <location>
        <begin position="18"/>
        <end position="210"/>
    </location>
</feature>
<proteinExistence type="inferred from homology"/>
<comment type="subcellular location">
    <subcellularLocation>
        <location evidence="1 13">Cell outer membrane</location>
        <topology evidence="1 13">Lipid-anchor</topology>
    </subcellularLocation>
</comment>
<keyword evidence="12 13" id="KW-0449">Lipoprotein</keyword>
<dbReference type="PATRIC" id="fig|67855.3.peg.1677"/>
<evidence type="ECO:0000256" key="12">
    <source>
        <dbReference type="ARBA" id="ARBA00023288"/>
    </source>
</evidence>
<evidence type="ECO:0000256" key="8">
    <source>
        <dbReference type="ARBA" id="ARBA00023136"/>
    </source>
</evidence>
<dbReference type="EMBL" id="JWIZ01000005">
    <property type="protein sequence ID" value="KMK52365.1"/>
    <property type="molecule type" value="Genomic_DNA"/>
</dbReference>
<feature type="signal peptide" evidence="14">
    <location>
        <begin position="1"/>
        <end position="17"/>
    </location>
</feature>
<dbReference type="InterPro" id="IPR029046">
    <property type="entry name" value="LolA/LolB/LppX"/>
</dbReference>
<keyword evidence="5 13" id="KW-0813">Transport</keyword>
<evidence type="ECO:0000256" key="4">
    <source>
        <dbReference type="ARBA" id="ARBA00016202"/>
    </source>
</evidence>
<evidence type="ECO:0000256" key="14">
    <source>
        <dbReference type="SAM" id="SignalP"/>
    </source>
</evidence>
<evidence type="ECO:0000256" key="13">
    <source>
        <dbReference type="HAMAP-Rule" id="MF_00233"/>
    </source>
</evidence>
<dbReference type="InterPro" id="IPR004565">
    <property type="entry name" value="OM_lipoprot_LolB"/>
</dbReference>
<evidence type="ECO:0000256" key="10">
    <source>
        <dbReference type="ARBA" id="ARBA00023186"/>
    </source>
</evidence>
<comment type="caution">
    <text evidence="15">The sequence shown here is derived from an EMBL/GenBank/DDBJ whole genome shotgun (WGS) entry which is preliminary data.</text>
</comment>
<dbReference type="STRING" id="67855.RO21_01275"/>
<dbReference type="Proteomes" id="UP000036270">
    <property type="component" value="Unassembled WGS sequence"/>
</dbReference>
<evidence type="ECO:0000256" key="5">
    <source>
        <dbReference type="ARBA" id="ARBA00022448"/>
    </source>
</evidence>
<evidence type="ECO:0000256" key="3">
    <source>
        <dbReference type="ARBA" id="ARBA00011245"/>
    </source>
</evidence>
<evidence type="ECO:0000313" key="15">
    <source>
        <dbReference type="EMBL" id="KMK52365.1"/>
    </source>
</evidence>
<keyword evidence="7 13" id="KW-0653">Protein transport</keyword>
<keyword evidence="16" id="KW-1185">Reference proteome</keyword>
<evidence type="ECO:0000313" key="16">
    <source>
        <dbReference type="Proteomes" id="UP000036270"/>
    </source>
</evidence>
<evidence type="ECO:0000256" key="11">
    <source>
        <dbReference type="ARBA" id="ARBA00023237"/>
    </source>
</evidence>
<accession>A0A0J5P9H4</accession>
<comment type="similarity">
    <text evidence="2 13">Belongs to the LolB family.</text>
</comment>
<evidence type="ECO:0000256" key="9">
    <source>
        <dbReference type="ARBA" id="ARBA00023139"/>
    </source>
</evidence>
<dbReference type="Gene3D" id="2.50.20.10">
    <property type="entry name" value="Lipoprotein localisation LolA/LolB/LppX"/>
    <property type="match status" value="1"/>
</dbReference>
<dbReference type="Pfam" id="PF03550">
    <property type="entry name" value="LolB"/>
    <property type="match status" value="1"/>
</dbReference>
<dbReference type="GO" id="GO:0044874">
    <property type="term" value="P:lipoprotein localization to outer membrane"/>
    <property type="evidence" value="ECO:0007669"/>
    <property type="project" value="UniProtKB-UniRule"/>
</dbReference>
<dbReference type="CDD" id="cd16326">
    <property type="entry name" value="LolB"/>
    <property type="match status" value="1"/>
</dbReference>
<comment type="subunit">
    <text evidence="3 13">Monomer.</text>
</comment>
<comment type="function">
    <text evidence="13">Plays a critical role in the incorporation of lipoproteins in the outer membrane after they are released by the LolA protein.</text>
</comment>
<protein>
    <recommendedName>
        <fullName evidence="4 13">Outer-membrane lipoprotein LolB</fullName>
    </recommendedName>
</protein>
<dbReference type="GO" id="GO:0009279">
    <property type="term" value="C:cell outer membrane"/>
    <property type="evidence" value="ECO:0007669"/>
    <property type="project" value="UniProtKB-SubCell"/>
</dbReference>